<dbReference type="InterPro" id="IPR050399">
    <property type="entry name" value="HPr"/>
</dbReference>
<dbReference type="NCBIfam" id="TIGR01003">
    <property type="entry name" value="PTS_HPr_family"/>
    <property type="match status" value="1"/>
</dbReference>
<dbReference type="EMBL" id="AEVO01000028">
    <property type="protein sequence ID" value="EFY07577.1"/>
    <property type="molecule type" value="Genomic_DNA"/>
</dbReference>
<proteinExistence type="inferred from homology"/>
<evidence type="ECO:0000313" key="7">
    <source>
        <dbReference type="Proteomes" id="UP000018458"/>
    </source>
</evidence>
<dbReference type="PRINTS" id="PR00107">
    <property type="entry name" value="PHOSPHOCPHPR"/>
</dbReference>
<feature type="domain" description="HPr" evidence="5">
    <location>
        <begin position="1"/>
        <end position="85"/>
    </location>
</feature>
<evidence type="ECO:0000256" key="3">
    <source>
        <dbReference type="ARBA" id="ARBA00022490"/>
    </source>
</evidence>
<dbReference type="STRING" id="762983.HMPREF9444_00625"/>
<comment type="similarity">
    <text evidence="2">Belongs to the HPr family.</text>
</comment>
<dbReference type="InterPro" id="IPR035895">
    <property type="entry name" value="HPr-like_sf"/>
</dbReference>
<evidence type="ECO:0000259" key="5">
    <source>
        <dbReference type="PROSITE" id="PS51350"/>
    </source>
</evidence>
<dbReference type="GO" id="GO:0009401">
    <property type="term" value="P:phosphoenolpyruvate-dependent sugar phosphotransferase system"/>
    <property type="evidence" value="ECO:0007669"/>
    <property type="project" value="UniProtKB-KW"/>
</dbReference>
<dbReference type="Pfam" id="PF00381">
    <property type="entry name" value="PTS-HPr"/>
    <property type="match status" value="1"/>
</dbReference>
<name>E8LIV3_SUCHY</name>
<keyword evidence="7" id="KW-1185">Reference proteome</keyword>
<dbReference type="RefSeq" id="WP_009142841.1">
    <property type="nucleotide sequence ID" value="NZ_GL830966.1"/>
</dbReference>
<protein>
    <submittedName>
        <fullName evidence="6">Phosphocarrier, HPr family</fullName>
    </submittedName>
</protein>
<dbReference type="CDD" id="cd00367">
    <property type="entry name" value="PTS-HPr_like"/>
    <property type="match status" value="1"/>
</dbReference>
<dbReference type="OrthoDB" id="9798965at2"/>
<gene>
    <name evidence="6" type="ORF">HMPREF9444_00625</name>
</gene>
<evidence type="ECO:0000313" key="6">
    <source>
        <dbReference type="EMBL" id="EFY07577.1"/>
    </source>
</evidence>
<organism evidence="6 7">
    <name type="scientific">Succinatimonas hippei (strain DSM 22608 / JCM 16073 / KCTC 15190 / YIT 12066)</name>
    <dbReference type="NCBI Taxonomy" id="762983"/>
    <lineage>
        <taxon>Bacteria</taxon>
        <taxon>Pseudomonadati</taxon>
        <taxon>Pseudomonadota</taxon>
        <taxon>Gammaproteobacteria</taxon>
        <taxon>Aeromonadales</taxon>
        <taxon>Succinivibrionaceae</taxon>
        <taxon>Succinatimonas</taxon>
    </lineage>
</organism>
<keyword evidence="3" id="KW-0963">Cytoplasm</keyword>
<dbReference type="Gene3D" id="3.30.1340.10">
    <property type="entry name" value="HPr-like"/>
    <property type="match status" value="1"/>
</dbReference>
<dbReference type="eggNOG" id="COG1925">
    <property type="taxonomic scope" value="Bacteria"/>
</dbReference>
<reference evidence="6 7" key="1">
    <citation type="submission" date="2011-01" db="EMBL/GenBank/DDBJ databases">
        <authorList>
            <person name="Weinstock G."/>
            <person name="Sodergren E."/>
            <person name="Clifton S."/>
            <person name="Fulton L."/>
            <person name="Fulton B."/>
            <person name="Courtney L."/>
            <person name="Fronick C."/>
            <person name="Harrison M."/>
            <person name="Strong C."/>
            <person name="Farmer C."/>
            <person name="Delahaunty K."/>
            <person name="Markovic C."/>
            <person name="Hall O."/>
            <person name="Minx P."/>
            <person name="Tomlinson C."/>
            <person name="Mitreva M."/>
            <person name="Hou S."/>
            <person name="Chen J."/>
            <person name="Wollam A."/>
            <person name="Pepin K.H."/>
            <person name="Johnson M."/>
            <person name="Bhonagiri V."/>
            <person name="Zhang X."/>
            <person name="Suruliraj S."/>
            <person name="Warren W."/>
            <person name="Chinwalla A."/>
            <person name="Mardis E.R."/>
            <person name="Wilson R.K."/>
        </authorList>
    </citation>
    <scope>NUCLEOTIDE SEQUENCE [LARGE SCALE GENOMIC DNA]</scope>
    <source>
        <strain evidence="7">DSM 22608 / JCM 16073 / KCTC 15190 / YIT 12066</strain>
    </source>
</reference>
<dbReference type="HOGENOM" id="CLU_136230_2_0_6"/>
<dbReference type="GO" id="GO:0005737">
    <property type="term" value="C:cytoplasm"/>
    <property type="evidence" value="ECO:0007669"/>
    <property type="project" value="UniProtKB-SubCell"/>
</dbReference>
<comment type="caution">
    <text evidence="6">The sequence shown here is derived from an EMBL/GenBank/DDBJ whole genome shotgun (WGS) entry which is preliminary data.</text>
</comment>
<evidence type="ECO:0000256" key="2">
    <source>
        <dbReference type="ARBA" id="ARBA00010736"/>
    </source>
</evidence>
<evidence type="ECO:0000256" key="4">
    <source>
        <dbReference type="ARBA" id="ARBA00022683"/>
    </source>
</evidence>
<sequence>MIEFSFRISDGKCIHTRPAGELAKLLSAFSSDVTIEHKNQVADGKNLMSLMSLNLRGGDVIKIQIHGTDEIKVQHQCEYFLLNNF</sequence>
<dbReference type="InterPro" id="IPR000032">
    <property type="entry name" value="HPr-like"/>
</dbReference>
<evidence type="ECO:0000256" key="1">
    <source>
        <dbReference type="ARBA" id="ARBA00004496"/>
    </source>
</evidence>
<dbReference type="Proteomes" id="UP000018458">
    <property type="component" value="Unassembled WGS sequence"/>
</dbReference>
<dbReference type="PROSITE" id="PS51350">
    <property type="entry name" value="PTS_HPR_DOM"/>
    <property type="match status" value="1"/>
</dbReference>
<dbReference type="PANTHER" id="PTHR33705">
    <property type="entry name" value="PHOSPHOCARRIER PROTEIN HPR"/>
    <property type="match status" value="1"/>
</dbReference>
<keyword evidence="4" id="KW-0598">Phosphotransferase system</keyword>
<dbReference type="SUPFAM" id="SSF55594">
    <property type="entry name" value="HPr-like"/>
    <property type="match status" value="1"/>
</dbReference>
<accession>E8LIV3</accession>
<dbReference type="PANTHER" id="PTHR33705:SF2">
    <property type="entry name" value="PHOSPHOCARRIER PROTEIN NPR"/>
    <property type="match status" value="1"/>
</dbReference>
<dbReference type="AlphaFoldDB" id="E8LIV3"/>
<comment type="subcellular location">
    <subcellularLocation>
        <location evidence="1">Cytoplasm</location>
    </subcellularLocation>
</comment>